<feature type="transmembrane region" description="Helical" evidence="1">
    <location>
        <begin position="84"/>
        <end position="102"/>
    </location>
</feature>
<feature type="transmembrane region" description="Helical" evidence="1">
    <location>
        <begin position="445"/>
        <end position="465"/>
    </location>
</feature>
<protein>
    <recommendedName>
        <fullName evidence="4">Glycosyltransferase RgtA/B/C/D-like domain-containing protein</fullName>
    </recommendedName>
</protein>
<evidence type="ECO:0008006" key="4">
    <source>
        <dbReference type="Google" id="ProtNLM"/>
    </source>
</evidence>
<feature type="transmembrane region" description="Helical" evidence="1">
    <location>
        <begin position="344"/>
        <end position="372"/>
    </location>
</feature>
<dbReference type="Proteomes" id="UP000231464">
    <property type="component" value="Unassembled WGS sequence"/>
</dbReference>
<proteinExistence type="predicted"/>
<feature type="transmembrane region" description="Helical" evidence="1">
    <location>
        <begin position="569"/>
        <end position="588"/>
    </location>
</feature>
<gene>
    <name evidence="2" type="ORF">COU23_02490</name>
</gene>
<feature type="transmembrane region" description="Helical" evidence="1">
    <location>
        <begin position="288"/>
        <end position="308"/>
    </location>
</feature>
<dbReference type="EMBL" id="PFBP01000039">
    <property type="protein sequence ID" value="PIT89728.1"/>
    <property type="molecule type" value="Genomic_DNA"/>
</dbReference>
<feature type="transmembrane region" description="Helical" evidence="1">
    <location>
        <begin position="57"/>
        <end position="78"/>
    </location>
</feature>
<feature type="transmembrane region" description="Helical" evidence="1">
    <location>
        <begin position="492"/>
        <end position="516"/>
    </location>
</feature>
<feature type="transmembrane region" description="Helical" evidence="1">
    <location>
        <begin position="188"/>
        <end position="209"/>
    </location>
</feature>
<keyword evidence="1" id="KW-1133">Transmembrane helix</keyword>
<accession>A0A2M6WA84</accession>
<reference evidence="3" key="1">
    <citation type="submission" date="2017-09" db="EMBL/GenBank/DDBJ databases">
        <title>Depth-based differentiation of microbial function through sediment-hosted aquifers and enrichment of novel symbionts in the deep terrestrial subsurface.</title>
        <authorList>
            <person name="Probst A.J."/>
            <person name="Ladd B."/>
            <person name="Jarett J.K."/>
            <person name="Geller-Mcgrath D.E."/>
            <person name="Sieber C.M.K."/>
            <person name="Emerson J.B."/>
            <person name="Anantharaman K."/>
            <person name="Thomas B.C."/>
            <person name="Malmstrom R."/>
            <person name="Stieglmeier M."/>
            <person name="Klingl A."/>
            <person name="Woyke T."/>
            <person name="Ryan C.M."/>
            <person name="Banfield J.F."/>
        </authorList>
    </citation>
    <scope>NUCLEOTIDE SEQUENCE [LARGE SCALE GENOMIC DNA]</scope>
</reference>
<feature type="transmembrane region" description="Helical" evidence="1">
    <location>
        <begin position="12"/>
        <end position="37"/>
    </location>
</feature>
<feature type="transmembrane region" description="Helical" evidence="1">
    <location>
        <begin position="159"/>
        <end position="181"/>
    </location>
</feature>
<name>A0A2M6WA84_9BACT</name>
<evidence type="ECO:0000313" key="2">
    <source>
        <dbReference type="EMBL" id="PIT89728.1"/>
    </source>
</evidence>
<comment type="caution">
    <text evidence="2">The sequence shown here is derived from an EMBL/GenBank/DDBJ whole genome shotgun (WGS) entry which is preliminary data.</text>
</comment>
<feature type="transmembrane region" description="Helical" evidence="1">
    <location>
        <begin position="266"/>
        <end position="282"/>
    </location>
</feature>
<organism evidence="2 3">
    <name type="scientific">Candidatus Kuenenbacteria bacterium CG10_big_fil_rev_8_21_14_0_10_36_11</name>
    <dbReference type="NCBI Taxonomy" id="1974618"/>
    <lineage>
        <taxon>Bacteria</taxon>
        <taxon>Candidatus Kueneniibacteriota</taxon>
    </lineage>
</organism>
<feature type="transmembrane region" description="Helical" evidence="1">
    <location>
        <begin position="379"/>
        <end position="399"/>
    </location>
</feature>
<feature type="transmembrane region" description="Helical" evidence="1">
    <location>
        <begin position="127"/>
        <end position="147"/>
    </location>
</feature>
<feature type="transmembrane region" description="Helical" evidence="1">
    <location>
        <begin position="238"/>
        <end position="254"/>
    </location>
</feature>
<evidence type="ECO:0000313" key="3">
    <source>
        <dbReference type="Proteomes" id="UP000231464"/>
    </source>
</evidence>
<keyword evidence="1" id="KW-0812">Transmembrane</keyword>
<feature type="transmembrane region" description="Helical" evidence="1">
    <location>
        <begin position="528"/>
        <end position="548"/>
    </location>
</feature>
<dbReference type="AlphaFoldDB" id="A0A2M6WA84"/>
<feature type="transmembrane region" description="Helical" evidence="1">
    <location>
        <begin position="315"/>
        <end position="332"/>
    </location>
</feature>
<evidence type="ECO:0000256" key="1">
    <source>
        <dbReference type="SAM" id="Phobius"/>
    </source>
</evidence>
<sequence length="728" mass="84283">MKLIALNLVSTLILTLNILLIHSAILGVIFGLIFIILSSLSLGKILFKNNFSGEQWLFGFLTFLSITIIALTVVYYFYKLNDLIVASFIIFVSSVLLLLSQWKKSFVTDKSILKIFDLKITNHQSLIINYFLPALYLIFLSAAYFLLKSGATLEAVRTPWIFVPKTFFIAYFLATAVLIYLSTKLKSIYTLILTSLHLLFSFNLANIIFPLGFGYDPFIHEATEKHILDFGFILPKNFYYLGQYSLVIFLTKIFQISHVIIDKNLVPLLASILLPATIFSAFKKLNFPLYIIHNTLYIFLLIPFSIFTFTTPQNLADLLVIVIAFLGFKFLITNYQLPITNYGLLFLLSLAILFIHPLAGVAALIFCILLFLKNKIKKILYYFITLLLLFLFPLVFFTFSKISLLNQIEITNNFNLTNFYHNLFRFSPDLFLNTNFVHLCKTVAYFLWQPVMLFVVIIGLAVYGWRKFNVWHKMNNVLCIMYNGYLKNSSNIFLQIFIILLINSFFVFSFISFPFLIDYERGDFSWRIFNLGIYFLIPLAMFGAWKIIRHIIKCDWIPLPPFAKSGVGMTTLILIISAGATFSLYFSYPRQDVYMLNRGFNTSIHDFQAVKYLDEITKEPYVVLANQQIGAAALTEFGFRYFDHKYFFYSIPTGGKLYKIYAKMAYDELIDPQVAKEAMDLTGANIIYLYLPDYWFNLKKIKPRLEAVADETLNLENGKVWVFKFVRK</sequence>
<keyword evidence="1" id="KW-0472">Membrane</keyword>